<dbReference type="InterPro" id="IPR027417">
    <property type="entry name" value="P-loop_NTPase"/>
</dbReference>
<dbReference type="RefSeq" id="WP_204702206.1">
    <property type="nucleotide sequence ID" value="NZ_JAFBDQ010000013.1"/>
</dbReference>
<proteinExistence type="predicted"/>
<gene>
    <name evidence="1" type="ORF">JOC47_002320</name>
</gene>
<reference evidence="1" key="1">
    <citation type="submission" date="2021-01" db="EMBL/GenBank/DDBJ databases">
        <title>Genomic Encyclopedia of Type Strains, Phase IV (KMG-IV): sequencing the most valuable type-strain genomes for metagenomic binning, comparative biology and taxonomic classification.</title>
        <authorList>
            <person name="Goeker M."/>
        </authorList>
    </citation>
    <scope>NUCLEOTIDE SEQUENCE</scope>
    <source>
        <strain evidence="1">DSM 23230</strain>
    </source>
</reference>
<evidence type="ECO:0000313" key="1">
    <source>
        <dbReference type="EMBL" id="MBM7557454.1"/>
    </source>
</evidence>
<organism evidence="1 2">
    <name type="scientific">Halanaerobacter jeridensis</name>
    <dbReference type="NCBI Taxonomy" id="706427"/>
    <lineage>
        <taxon>Bacteria</taxon>
        <taxon>Bacillati</taxon>
        <taxon>Bacillota</taxon>
        <taxon>Clostridia</taxon>
        <taxon>Halanaerobiales</taxon>
        <taxon>Halobacteroidaceae</taxon>
        <taxon>Halanaerobacter</taxon>
    </lineage>
</organism>
<dbReference type="Proteomes" id="UP000774000">
    <property type="component" value="Unassembled WGS sequence"/>
</dbReference>
<dbReference type="PANTHER" id="PTHR10704">
    <property type="entry name" value="CARBOHYDRATE SULFOTRANSFERASE"/>
    <property type="match status" value="1"/>
</dbReference>
<dbReference type="GO" id="GO:0006790">
    <property type="term" value="P:sulfur compound metabolic process"/>
    <property type="evidence" value="ECO:0007669"/>
    <property type="project" value="TreeGrafter"/>
</dbReference>
<evidence type="ECO:0000313" key="2">
    <source>
        <dbReference type="Proteomes" id="UP000774000"/>
    </source>
</evidence>
<dbReference type="AlphaFoldDB" id="A0A939BRL5"/>
<keyword evidence="2" id="KW-1185">Reference proteome</keyword>
<name>A0A939BRL5_9FIRM</name>
<sequence length="390" mass="46127">MSKDYIFVSGMVRSGTTLISRAIDAHSQLAVPTDPYFAFFREFRNEIYKDYIDCFDDDKALNDHFFDSNLEPKHKISNTALNHEIKNQDLQKIKEKIIDFAEPNSPLVIPYVRKIEASTYKELFSEMMKVVDKAYGDQDTNMLGFKQTWVEEFVTPLLNTFPKMKVVQIIRDPRAVMASRTKTTQLTHNYPLLFMIKHWRKSFAYALYNSYHNSDNFKLVKYENLTSKPEETMKDICDFINIDYEEKMINPNFYRDGKGDSWTDNSAYSTTNKITAKFKDKWKEILPAAKLQYIEDLCHLEMMKLGYERQTSLSLKESVFSKVKFEDKLDTDWIKAQSKEENQNLTTIKNELLRYYVYQDCESEKIDDEFLEMLFVIPDFLDLIKKVEFK</sequence>
<dbReference type="GO" id="GO:0001517">
    <property type="term" value="F:N-acetylglucosamine 6-O-sulfotransferase activity"/>
    <property type="evidence" value="ECO:0007669"/>
    <property type="project" value="TreeGrafter"/>
</dbReference>
<dbReference type="SUPFAM" id="SSF52540">
    <property type="entry name" value="P-loop containing nucleoside triphosphate hydrolases"/>
    <property type="match status" value="1"/>
</dbReference>
<dbReference type="GO" id="GO:0006044">
    <property type="term" value="P:N-acetylglucosamine metabolic process"/>
    <property type="evidence" value="ECO:0007669"/>
    <property type="project" value="TreeGrafter"/>
</dbReference>
<dbReference type="PANTHER" id="PTHR10704:SF44">
    <property type="entry name" value="LD35051P-RELATED"/>
    <property type="match status" value="1"/>
</dbReference>
<dbReference type="InterPro" id="IPR051135">
    <property type="entry name" value="Gal/GlcNAc/GalNAc_ST"/>
</dbReference>
<dbReference type="Gene3D" id="3.40.50.300">
    <property type="entry name" value="P-loop containing nucleotide triphosphate hydrolases"/>
    <property type="match status" value="1"/>
</dbReference>
<accession>A0A939BRL5</accession>
<evidence type="ECO:0008006" key="3">
    <source>
        <dbReference type="Google" id="ProtNLM"/>
    </source>
</evidence>
<protein>
    <recommendedName>
        <fullName evidence="3">Sulfotransferase family protein</fullName>
    </recommendedName>
</protein>
<dbReference type="Pfam" id="PF13469">
    <property type="entry name" value="Sulfotransfer_3"/>
    <property type="match status" value="1"/>
</dbReference>
<comment type="caution">
    <text evidence="1">The sequence shown here is derived from an EMBL/GenBank/DDBJ whole genome shotgun (WGS) entry which is preliminary data.</text>
</comment>
<dbReference type="EMBL" id="JAFBDQ010000013">
    <property type="protein sequence ID" value="MBM7557454.1"/>
    <property type="molecule type" value="Genomic_DNA"/>
</dbReference>